<evidence type="ECO:0000256" key="3">
    <source>
        <dbReference type="ARBA" id="ARBA00037926"/>
    </source>
</evidence>
<dbReference type="GO" id="GO:0004059">
    <property type="term" value="F:aralkylamine N-acetyltransferase activity"/>
    <property type="evidence" value="ECO:0007669"/>
    <property type="project" value="UniProtKB-EC"/>
</dbReference>
<dbReference type="OrthoDB" id="6330989at2759"/>
<dbReference type="FunFam" id="3.40.630.30:FF:000046">
    <property type="entry name" value="Dopamine N-acetyltransferase"/>
    <property type="match status" value="1"/>
</dbReference>
<evidence type="ECO:0000256" key="13">
    <source>
        <dbReference type="ARBA" id="ARBA00052491"/>
    </source>
</evidence>
<dbReference type="Gene3D" id="3.40.630.30">
    <property type="match status" value="1"/>
</dbReference>
<evidence type="ECO:0000313" key="15">
    <source>
        <dbReference type="EMBL" id="CAH0113729.1"/>
    </source>
</evidence>
<comment type="similarity">
    <text evidence="4">Belongs to the acetyltransferase family. AANAT subfamily.</text>
</comment>
<proteinExistence type="inferred from homology"/>
<evidence type="ECO:0000256" key="5">
    <source>
        <dbReference type="ARBA" id="ARBA00039114"/>
    </source>
</evidence>
<keyword evidence="1" id="KW-0808">Transferase</keyword>
<comment type="caution">
    <text evidence="15">The sequence shown here is derived from an EMBL/GenBank/DDBJ whole genome shotgun (WGS) entry which is preliminary data.</text>
</comment>
<evidence type="ECO:0000256" key="2">
    <source>
        <dbReference type="ARBA" id="ARBA00023315"/>
    </source>
</evidence>
<evidence type="ECO:0000256" key="7">
    <source>
        <dbReference type="ARBA" id="ARBA00050849"/>
    </source>
</evidence>
<comment type="catalytic activity">
    <reaction evidence="12">
        <text>dopamine + hexadecanoyl-CoA = N-hexadecanoyl-dopamine + CoA + H(+)</text>
        <dbReference type="Rhea" id="RHEA:51376"/>
        <dbReference type="ChEBI" id="CHEBI:15378"/>
        <dbReference type="ChEBI" id="CHEBI:57287"/>
        <dbReference type="ChEBI" id="CHEBI:57379"/>
        <dbReference type="ChEBI" id="CHEBI:59905"/>
        <dbReference type="ChEBI" id="CHEBI:134058"/>
    </reaction>
    <physiologicalReaction direction="left-to-right" evidence="12">
        <dbReference type="Rhea" id="RHEA:51377"/>
    </physiologicalReaction>
</comment>
<gene>
    <name evidence="15" type="ORF">DGAL_LOCUS17638</name>
</gene>
<keyword evidence="16" id="KW-1185">Reference proteome</keyword>
<evidence type="ECO:0000256" key="6">
    <source>
        <dbReference type="ARBA" id="ARBA00050189"/>
    </source>
</evidence>
<organism evidence="15 16">
    <name type="scientific">Daphnia galeata</name>
    <dbReference type="NCBI Taxonomy" id="27404"/>
    <lineage>
        <taxon>Eukaryota</taxon>
        <taxon>Metazoa</taxon>
        <taxon>Ecdysozoa</taxon>
        <taxon>Arthropoda</taxon>
        <taxon>Crustacea</taxon>
        <taxon>Branchiopoda</taxon>
        <taxon>Diplostraca</taxon>
        <taxon>Cladocera</taxon>
        <taxon>Anomopoda</taxon>
        <taxon>Daphniidae</taxon>
        <taxon>Daphnia</taxon>
    </lineage>
</organism>
<dbReference type="InterPro" id="IPR013653">
    <property type="entry name" value="GCN5-like_dom"/>
</dbReference>
<keyword evidence="2" id="KW-0012">Acyltransferase</keyword>
<comment type="catalytic activity">
    <reaction evidence="11">
        <text>serotonin + hexadecanoyl-CoA = N-hexadecanoyl-serotonin + CoA + H(+)</text>
        <dbReference type="Rhea" id="RHEA:51384"/>
        <dbReference type="ChEBI" id="CHEBI:15378"/>
        <dbReference type="ChEBI" id="CHEBI:57287"/>
        <dbReference type="ChEBI" id="CHEBI:57379"/>
        <dbReference type="ChEBI" id="CHEBI:134059"/>
        <dbReference type="ChEBI" id="CHEBI:350546"/>
    </reaction>
    <physiologicalReaction direction="left-to-right" evidence="11">
        <dbReference type="Rhea" id="RHEA:51385"/>
    </physiologicalReaction>
</comment>
<comment type="catalytic activity">
    <reaction evidence="7">
        <text>serotonin + octadecanoyl-CoA = N-octadecanoyl-serotonin + CoA + H(+)</text>
        <dbReference type="Rhea" id="RHEA:51400"/>
        <dbReference type="ChEBI" id="CHEBI:15378"/>
        <dbReference type="ChEBI" id="CHEBI:57287"/>
        <dbReference type="ChEBI" id="CHEBI:57394"/>
        <dbReference type="ChEBI" id="CHEBI:134065"/>
        <dbReference type="ChEBI" id="CHEBI:350546"/>
    </reaction>
    <physiologicalReaction direction="left-to-right" evidence="7">
        <dbReference type="Rhea" id="RHEA:51401"/>
    </physiologicalReaction>
</comment>
<evidence type="ECO:0000256" key="8">
    <source>
        <dbReference type="ARBA" id="ARBA00051284"/>
    </source>
</evidence>
<dbReference type="SUPFAM" id="SSF55729">
    <property type="entry name" value="Acyl-CoA N-acyltransferases (Nat)"/>
    <property type="match status" value="1"/>
</dbReference>
<dbReference type="EMBL" id="CAKKLH010000345">
    <property type="protein sequence ID" value="CAH0113729.1"/>
    <property type="molecule type" value="Genomic_DNA"/>
</dbReference>
<dbReference type="AlphaFoldDB" id="A0A8J2WSC6"/>
<sequence length="215" mass="24560">MKTCLAIEPLSENRHQEFIQFIYREFFPREPLALASGLAGKTNPKTIETFIQWMRQGVSLVVVDPESNQIVAGALNCFVNKSQVLFDVDSSCMEDEDRCIWKFLDYLEIGYDVFEQLQVDRGMELVFLCVQSTHAGQGLARRLTEETIATAHRIGMPFIKTNPSTPVTCHLFESLGFETVSEMKLVDYVLENKQPVFHHAKPDDIARLCVKKIRN</sequence>
<feature type="domain" description="GCN5-related N-acetyltransferase Rv2170-like" evidence="14">
    <location>
        <begin position="123"/>
        <end position="181"/>
    </location>
</feature>
<dbReference type="PANTHER" id="PTHR20905:SF1">
    <property type="entry name" value="AT07410P-RELATED"/>
    <property type="match status" value="1"/>
</dbReference>
<dbReference type="Proteomes" id="UP000789390">
    <property type="component" value="Unassembled WGS sequence"/>
</dbReference>
<evidence type="ECO:0000256" key="12">
    <source>
        <dbReference type="ARBA" id="ARBA00052335"/>
    </source>
</evidence>
<evidence type="ECO:0000259" key="14">
    <source>
        <dbReference type="Pfam" id="PF08445"/>
    </source>
</evidence>
<evidence type="ECO:0000256" key="4">
    <source>
        <dbReference type="ARBA" id="ARBA00038182"/>
    </source>
</evidence>
<evidence type="ECO:0000256" key="11">
    <source>
        <dbReference type="ARBA" id="ARBA00052178"/>
    </source>
</evidence>
<dbReference type="EC" id="2.3.1.87" evidence="5"/>
<reference evidence="15" key="1">
    <citation type="submission" date="2021-11" db="EMBL/GenBank/DDBJ databases">
        <authorList>
            <person name="Schell T."/>
        </authorList>
    </citation>
    <scope>NUCLEOTIDE SEQUENCE</scope>
    <source>
        <strain evidence="15">M5</strain>
    </source>
</reference>
<comment type="catalytic activity">
    <reaction evidence="9">
        <text>dopamine + acetyl-CoA = N-acetyldopamine + CoA + H(+)</text>
        <dbReference type="Rhea" id="RHEA:51388"/>
        <dbReference type="ChEBI" id="CHEBI:15378"/>
        <dbReference type="ChEBI" id="CHEBI:57287"/>
        <dbReference type="ChEBI" id="CHEBI:57288"/>
        <dbReference type="ChEBI" id="CHEBI:59905"/>
        <dbReference type="ChEBI" id="CHEBI:125678"/>
    </reaction>
    <physiologicalReaction direction="left-to-right" evidence="9">
        <dbReference type="Rhea" id="RHEA:51389"/>
    </physiologicalReaction>
</comment>
<dbReference type="CDD" id="cd04301">
    <property type="entry name" value="NAT_SF"/>
    <property type="match status" value="1"/>
</dbReference>
<evidence type="ECO:0000256" key="9">
    <source>
        <dbReference type="ARBA" id="ARBA00051711"/>
    </source>
</evidence>
<comment type="catalytic activity">
    <reaction evidence="13">
        <text>serotonin + acetyl-CoA = N-acetylserotonin + CoA + H(+)</text>
        <dbReference type="Rhea" id="RHEA:25217"/>
        <dbReference type="ChEBI" id="CHEBI:15378"/>
        <dbReference type="ChEBI" id="CHEBI:17697"/>
        <dbReference type="ChEBI" id="CHEBI:57287"/>
        <dbReference type="ChEBI" id="CHEBI:57288"/>
        <dbReference type="ChEBI" id="CHEBI:350546"/>
        <dbReference type="EC" id="2.3.1.87"/>
    </reaction>
    <physiologicalReaction direction="left-to-right" evidence="13">
        <dbReference type="Rhea" id="RHEA:25218"/>
    </physiologicalReaction>
</comment>
<comment type="pathway">
    <text evidence="3">Aromatic compound metabolism; melatonin biosynthesis; melatonin from serotonin: step 1/2.</text>
</comment>
<dbReference type="PANTHER" id="PTHR20905">
    <property type="entry name" value="N-ACETYLTRANSFERASE-RELATED"/>
    <property type="match status" value="1"/>
</dbReference>
<comment type="catalytic activity">
    <reaction evidence="10">
        <text>serotonin + (9Z)-octadecenoyl-CoA = N-(9Z-octadecenoyl)-serotonin + CoA + H(+)</text>
        <dbReference type="Rhea" id="RHEA:51392"/>
        <dbReference type="ChEBI" id="CHEBI:15378"/>
        <dbReference type="ChEBI" id="CHEBI:57287"/>
        <dbReference type="ChEBI" id="CHEBI:57387"/>
        <dbReference type="ChEBI" id="CHEBI:134064"/>
        <dbReference type="ChEBI" id="CHEBI:350546"/>
    </reaction>
    <physiologicalReaction direction="left-to-right" evidence="10">
        <dbReference type="Rhea" id="RHEA:51393"/>
    </physiologicalReaction>
</comment>
<dbReference type="Pfam" id="PF08445">
    <property type="entry name" value="FR47"/>
    <property type="match status" value="1"/>
</dbReference>
<evidence type="ECO:0000256" key="10">
    <source>
        <dbReference type="ARBA" id="ARBA00051823"/>
    </source>
</evidence>
<evidence type="ECO:0000256" key="1">
    <source>
        <dbReference type="ARBA" id="ARBA00022679"/>
    </source>
</evidence>
<evidence type="ECO:0000313" key="16">
    <source>
        <dbReference type="Proteomes" id="UP000789390"/>
    </source>
</evidence>
<comment type="catalytic activity">
    <reaction evidence="6">
        <text>dopamine + (9Z)-octadecenoyl-CoA = N-(9Z-octadecanoyl)-dopamine + CoA + H(+)</text>
        <dbReference type="Rhea" id="RHEA:51380"/>
        <dbReference type="ChEBI" id="CHEBI:15378"/>
        <dbReference type="ChEBI" id="CHEBI:31883"/>
        <dbReference type="ChEBI" id="CHEBI:57287"/>
        <dbReference type="ChEBI" id="CHEBI:57387"/>
        <dbReference type="ChEBI" id="CHEBI:59905"/>
    </reaction>
    <physiologicalReaction direction="left-to-right" evidence="6">
        <dbReference type="Rhea" id="RHEA:51381"/>
    </physiologicalReaction>
</comment>
<name>A0A8J2WSC6_9CRUS</name>
<protein>
    <recommendedName>
        <fullName evidence="5">aralkylamine N-acetyltransferase</fullName>
        <ecNumber evidence="5">2.3.1.87</ecNumber>
    </recommendedName>
</protein>
<comment type="catalytic activity">
    <reaction evidence="8">
        <text>serotonin + (5Z,8Z,11Z,14Z)-eicosatetraenoyl-CoA = N-[(5Z,8Z,11Z,14Z)-eicosatetraenoyl]-serotonin + CoA + H(+)</text>
        <dbReference type="Rhea" id="RHEA:51396"/>
        <dbReference type="ChEBI" id="CHEBI:15378"/>
        <dbReference type="ChEBI" id="CHEBI:57287"/>
        <dbReference type="ChEBI" id="CHEBI:57368"/>
        <dbReference type="ChEBI" id="CHEBI:132255"/>
        <dbReference type="ChEBI" id="CHEBI:350546"/>
    </reaction>
    <physiologicalReaction direction="left-to-right" evidence="8">
        <dbReference type="Rhea" id="RHEA:51397"/>
    </physiologicalReaction>
</comment>
<dbReference type="InterPro" id="IPR016181">
    <property type="entry name" value="Acyl_CoA_acyltransferase"/>
</dbReference>
<accession>A0A8J2WSC6</accession>